<evidence type="ECO:0000313" key="2">
    <source>
        <dbReference type="EMBL" id="EST54371.1"/>
    </source>
</evidence>
<dbReference type="RefSeq" id="WP_023556654.1">
    <property type="nucleotide sequence ID" value="NZ_KI629782.1"/>
</dbReference>
<dbReference type="OrthoDB" id="2467645at2"/>
<comment type="caution">
    <text evidence="2">The sequence shown here is derived from an EMBL/GenBank/DDBJ whole genome shotgun (WGS) entry which is preliminary data.</text>
</comment>
<dbReference type="HOGENOM" id="CLU_114848_0_0_9"/>
<keyword evidence="3" id="KW-1185">Reference proteome</keyword>
<proteinExistence type="predicted"/>
<dbReference type="STRING" id="1408254.T458_13805"/>
<feature type="signal peptide" evidence="1">
    <location>
        <begin position="1"/>
        <end position="19"/>
    </location>
</feature>
<evidence type="ECO:0000256" key="1">
    <source>
        <dbReference type="SAM" id="SignalP"/>
    </source>
</evidence>
<feature type="chain" id="PRO_5038805918" evidence="1">
    <location>
        <begin position="20"/>
        <end position="157"/>
    </location>
</feature>
<accession>V6M700</accession>
<organism evidence="2 3">
    <name type="scientific">Brevibacillus panacihumi W25</name>
    <dbReference type="NCBI Taxonomy" id="1408254"/>
    <lineage>
        <taxon>Bacteria</taxon>
        <taxon>Bacillati</taxon>
        <taxon>Bacillota</taxon>
        <taxon>Bacilli</taxon>
        <taxon>Bacillales</taxon>
        <taxon>Paenibacillaceae</taxon>
        <taxon>Brevibacillus</taxon>
    </lineage>
</organism>
<dbReference type="Proteomes" id="UP000017973">
    <property type="component" value="Unassembled WGS sequence"/>
</dbReference>
<dbReference type="PATRIC" id="fig|1408254.3.peg.2701"/>
<keyword evidence="1" id="KW-0732">Signal</keyword>
<reference evidence="2 3" key="1">
    <citation type="journal article" date="2014" name="Genome Announc.">
        <title>Draft Genome Sequence of Brevibacillus panacihumi Strain W25, a Halotolerant Hydrocarbon-Degrading Bacterium.</title>
        <authorList>
            <person name="Wang X."/>
            <person name="Jin D."/>
            <person name="Zhou L."/>
            <person name="Wu L."/>
            <person name="An W."/>
            <person name="Chen Y."/>
            <person name="Zhao L."/>
        </authorList>
    </citation>
    <scope>NUCLEOTIDE SEQUENCE [LARGE SCALE GENOMIC DNA]</scope>
    <source>
        <strain evidence="2 3">W25</strain>
    </source>
</reference>
<sequence length="157" mass="17615">MIRWILCAALLLFPFPAEAAAAQPTEQSVQAERVELFDTDKQQVVRTFPNSSAFQQQAQRILDSVSGRVLDLNPSLENAMIVKIPLAPPKRLVHQASNLDTQITAMFVIMPKSGGRQPWLILHTKQEETVVVEFSAKVDAIREQLHLPKVEKGPRRP</sequence>
<dbReference type="eggNOG" id="ENOG5033E2D">
    <property type="taxonomic scope" value="Bacteria"/>
</dbReference>
<name>V6M700_9BACL</name>
<gene>
    <name evidence="2" type="ORF">T458_13805</name>
</gene>
<evidence type="ECO:0000313" key="3">
    <source>
        <dbReference type="Proteomes" id="UP000017973"/>
    </source>
</evidence>
<protein>
    <submittedName>
        <fullName evidence="2">Uncharacterized protein</fullName>
    </submittedName>
</protein>
<dbReference type="AlphaFoldDB" id="V6M700"/>
<dbReference type="EMBL" id="AYJU01000016">
    <property type="protein sequence ID" value="EST54371.1"/>
    <property type="molecule type" value="Genomic_DNA"/>
</dbReference>